<evidence type="ECO:0000313" key="1">
    <source>
        <dbReference type="EMBL" id="KAB3532841.1"/>
    </source>
</evidence>
<gene>
    <name evidence="1" type="ORF">F8153_01890</name>
</gene>
<evidence type="ECO:0008006" key="3">
    <source>
        <dbReference type="Google" id="ProtNLM"/>
    </source>
</evidence>
<dbReference type="Gene3D" id="3.40.50.300">
    <property type="entry name" value="P-loop containing nucleotide triphosphate hydrolases"/>
    <property type="match status" value="1"/>
</dbReference>
<dbReference type="AlphaFoldDB" id="A0A833HR62"/>
<sequence length="69" mass="7948">MIIMINGPFGVGKTTTAYKLLNSLDNSMIFDPEEVGFMLRNIITKDIRHDDEKKDDSRIGYDRVNKKDL</sequence>
<dbReference type="SUPFAM" id="SSF52540">
    <property type="entry name" value="P-loop containing nucleoside triphosphate hydrolases"/>
    <property type="match status" value="1"/>
</dbReference>
<proteinExistence type="predicted"/>
<dbReference type="InterPro" id="IPR027417">
    <property type="entry name" value="P-loop_NTPase"/>
</dbReference>
<dbReference type="OrthoDB" id="9799092at2"/>
<protein>
    <recommendedName>
        <fullName evidence="3">AAA domain-containing protein</fullName>
    </recommendedName>
</protein>
<accession>A0A833HR62</accession>
<organism evidence="1 2">
    <name type="scientific">Alkaliphilus serpentinus</name>
    <dbReference type="NCBI Taxonomy" id="1482731"/>
    <lineage>
        <taxon>Bacteria</taxon>
        <taxon>Bacillati</taxon>
        <taxon>Bacillota</taxon>
        <taxon>Clostridia</taxon>
        <taxon>Peptostreptococcales</taxon>
        <taxon>Natronincolaceae</taxon>
        <taxon>Alkaliphilus</taxon>
    </lineage>
</organism>
<name>A0A833HR62_9FIRM</name>
<dbReference type="Proteomes" id="UP000465601">
    <property type="component" value="Unassembled WGS sequence"/>
</dbReference>
<keyword evidence="2" id="KW-1185">Reference proteome</keyword>
<dbReference type="EMBL" id="WBZB01000006">
    <property type="protein sequence ID" value="KAB3532841.1"/>
    <property type="molecule type" value="Genomic_DNA"/>
</dbReference>
<evidence type="ECO:0000313" key="2">
    <source>
        <dbReference type="Proteomes" id="UP000465601"/>
    </source>
</evidence>
<comment type="caution">
    <text evidence="1">The sequence shown here is derived from an EMBL/GenBank/DDBJ whole genome shotgun (WGS) entry which is preliminary data.</text>
</comment>
<dbReference type="RefSeq" id="WP_151864653.1">
    <property type="nucleotide sequence ID" value="NZ_WBZB01000006.1"/>
</dbReference>
<reference evidence="1 2" key="1">
    <citation type="submission" date="2019-10" db="EMBL/GenBank/DDBJ databases">
        <title>Alkaliphilus serpentinus sp. nov. and Alkaliphilus pronyensis sp. nov., two novel anaerobic alkaliphilic species isolated from the serpentinized-hosted hydrothermal field of the Prony Bay (New Caledonia).</title>
        <authorList>
            <person name="Postec A."/>
        </authorList>
    </citation>
    <scope>NUCLEOTIDE SEQUENCE [LARGE SCALE GENOMIC DNA]</scope>
    <source>
        <strain evidence="1 2">LacT</strain>
    </source>
</reference>